<dbReference type="PANTHER" id="PTHR46211">
    <property type="entry name" value="GLYCEROPHOSPHORYL DIESTER PHOSPHODIESTERASE"/>
    <property type="match status" value="1"/>
</dbReference>
<proteinExistence type="predicted"/>
<gene>
    <name evidence="1" type="primary">ugpQ</name>
    <name evidence="1" type="ORF">NCTC13645_00658</name>
</gene>
<evidence type="ECO:0000313" key="2">
    <source>
        <dbReference type="Proteomes" id="UP000254621"/>
    </source>
</evidence>
<protein>
    <submittedName>
        <fullName evidence="1">Glycerophosphoryl diester phosphodiesterase</fullName>
        <ecNumber evidence="1">3.1.4.46</ecNumber>
    </submittedName>
</protein>
<dbReference type="InterPro" id="IPR030395">
    <property type="entry name" value="GP_PDE_dom"/>
</dbReference>
<accession>A0A380NXU3</accession>
<dbReference type="GO" id="GO:0006629">
    <property type="term" value="P:lipid metabolic process"/>
    <property type="evidence" value="ECO:0007669"/>
    <property type="project" value="InterPro"/>
</dbReference>
<dbReference type="PANTHER" id="PTHR46211:SF14">
    <property type="entry name" value="GLYCEROPHOSPHODIESTER PHOSPHODIESTERASE"/>
    <property type="match status" value="1"/>
</dbReference>
<dbReference type="SUPFAM" id="SSF51695">
    <property type="entry name" value="PLC-like phosphodiesterases"/>
    <property type="match status" value="1"/>
</dbReference>
<evidence type="ECO:0000313" key="1">
    <source>
        <dbReference type="EMBL" id="SUP52757.1"/>
    </source>
</evidence>
<dbReference type="Gene3D" id="3.20.20.190">
    <property type="entry name" value="Phosphatidylinositol (PI) phosphodiesterase"/>
    <property type="match status" value="1"/>
</dbReference>
<dbReference type="EC" id="3.1.4.46" evidence="1"/>
<dbReference type="EMBL" id="UHIV01000001">
    <property type="protein sequence ID" value="SUP52757.1"/>
    <property type="molecule type" value="Genomic_DNA"/>
</dbReference>
<dbReference type="OrthoDB" id="384721at2"/>
<dbReference type="RefSeq" id="WP_057745437.1">
    <property type="nucleotide sequence ID" value="NZ_BJLU01000002.1"/>
</dbReference>
<dbReference type="GO" id="GO:0008889">
    <property type="term" value="F:glycerophosphodiester phosphodiesterase activity"/>
    <property type="evidence" value="ECO:0007669"/>
    <property type="project" value="UniProtKB-EC"/>
</dbReference>
<dbReference type="Proteomes" id="UP000254621">
    <property type="component" value="Unassembled WGS sequence"/>
</dbReference>
<dbReference type="Pfam" id="PF03009">
    <property type="entry name" value="GDPD"/>
    <property type="match status" value="1"/>
</dbReference>
<keyword evidence="1" id="KW-0378">Hydrolase</keyword>
<name>A0A380NXU3_WEIVI</name>
<dbReference type="AlphaFoldDB" id="A0A380NXU3"/>
<sequence length="252" mass="27833">MTKIIAHRGLSAIAPENTLRSFEPMLDYNLDWFETDVSITADGQLVLLHDDKVDRTTDHAGEITAMTYDDVMDADADSWFGPEFAKTQLLMMDDLLTFVDESGMNLNLELKGVTGPNCSALADQLIAQLVPYLRMINEEVNLIISSFNPVMLFKMHAAAPELAYAVLYDKGQFLDDWQLVADACNARYIHIDKADATPENIAKIQDRGFEVNVYTVNSLDDVTTLSDYGVDGIFTDVANEIVAPKATAAIAV</sequence>
<organism evidence="1 2">
    <name type="scientific">Weissella viridescens</name>
    <name type="common">Lactobacillus viridescens</name>
    <dbReference type="NCBI Taxonomy" id="1629"/>
    <lineage>
        <taxon>Bacteria</taxon>
        <taxon>Bacillati</taxon>
        <taxon>Bacillota</taxon>
        <taxon>Bacilli</taxon>
        <taxon>Lactobacillales</taxon>
        <taxon>Lactobacillaceae</taxon>
        <taxon>Weissella</taxon>
    </lineage>
</organism>
<dbReference type="PROSITE" id="PS51704">
    <property type="entry name" value="GP_PDE"/>
    <property type="match status" value="1"/>
</dbReference>
<dbReference type="InterPro" id="IPR017946">
    <property type="entry name" value="PLC-like_Pdiesterase_TIM-brl"/>
</dbReference>
<reference evidence="1 2" key="1">
    <citation type="submission" date="2018-06" db="EMBL/GenBank/DDBJ databases">
        <authorList>
            <consortium name="Pathogen Informatics"/>
            <person name="Doyle S."/>
        </authorList>
    </citation>
    <scope>NUCLEOTIDE SEQUENCE [LARGE SCALE GENOMIC DNA]</scope>
    <source>
        <strain evidence="1 2">NCTC13645</strain>
    </source>
</reference>